<proteinExistence type="predicted"/>
<keyword evidence="2" id="KW-1185">Reference proteome</keyword>
<evidence type="ECO:0000313" key="1">
    <source>
        <dbReference type="EMBL" id="VDP27127.1"/>
    </source>
</evidence>
<dbReference type="AlphaFoldDB" id="A0A183JY34"/>
<evidence type="ECO:0000313" key="2">
    <source>
        <dbReference type="Proteomes" id="UP000279833"/>
    </source>
</evidence>
<dbReference type="WBParaSite" id="SCUD_0000763401-mRNA-1">
    <property type="protein sequence ID" value="SCUD_0000763401-mRNA-1"/>
    <property type="gene ID" value="SCUD_0000763401"/>
</dbReference>
<gene>
    <name evidence="1" type="ORF">SCUD_LOCUS7634</name>
</gene>
<evidence type="ECO:0000313" key="3">
    <source>
        <dbReference type="WBParaSite" id="SCUD_0000763401-mRNA-1"/>
    </source>
</evidence>
<accession>A0A183JY34</accession>
<organism evidence="3">
    <name type="scientific">Schistosoma curassoni</name>
    <dbReference type="NCBI Taxonomy" id="6186"/>
    <lineage>
        <taxon>Eukaryota</taxon>
        <taxon>Metazoa</taxon>
        <taxon>Spiralia</taxon>
        <taxon>Lophotrochozoa</taxon>
        <taxon>Platyhelminthes</taxon>
        <taxon>Trematoda</taxon>
        <taxon>Digenea</taxon>
        <taxon>Strigeidida</taxon>
        <taxon>Schistosomatoidea</taxon>
        <taxon>Schistosomatidae</taxon>
        <taxon>Schistosoma</taxon>
    </lineage>
</organism>
<name>A0A183JY34_9TREM</name>
<dbReference type="EMBL" id="UZAK01032414">
    <property type="protein sequence ID" value="VDP27127.1"/>
    <property type="molecule type" value="Genomic_DNA"/>
</dbReference>
<dbReference type="Proteomes" id="UP000279833">
    <property type="component" value="Unassembled WGS sequence"/>
</dbReference>
<reference evidence="3" key="1">
    <citation type="submission" date="2016-06" db="UniProtKB">
        <authorList>
            <consortium name="WormBaseParasite"/>
        </authorList>
    </citation>
    <scope>IDENTIFICATION</scope>
</reference>
<protein>
    <submittedName>
        <fullName evidence="3">CENP-V/GFA domain-containing protein</fullName>
    </submittedName>
</protein>
<reference evidence="1 2" key="2">
    <citation type="submission" date="2018-11" db="EMBL/GenBank/DDBJ databases">
        <authorList>
            <consortium name="Pathogen Informatics"/>
        </authorList>
    </citation>
    <scope>NUCLEOTIDE SEQUENCE [LARGE SCALE GENOMIC DNA]</scope>
    <source>
        <strain evidence="1">Dakar</strain>
        <strain evidence="2">Dakar, Senegal</strain>
    </source>
</reference>
<sequence length="71" mass="7727">MSASDPPCPSMMLPRTVIDQSHVGICASCADCLNLTLSYKLVKRRWIVASSGMEDARFTLGEARQLDVPVS</sequence>